<dbReference type="PANTHER" id="PTHR34582:SF7">
    <property type="entry name" value="UPF0702 TRANSMEMBRANE PROTEIN YDFS"/>
    <property type="match status" value="1"/>
</dbReference>
<accession>A0A502ITH8</accession>
<dbReference type="PANTHER" id="PTHR34582">
    <property type="entry name" value="UPF0702 TRANSMEMBRANE PROTEIN YCAP"/>
    <property type="match status" value="1"/>
</dbReference>
<comment type="subcellular location">
    <subcellularLocation>
        <location evidence="1">Cell membrane</location>
        <topology evidence="1">Multi-pass membrane protein</topology>
    </subcellularLocation>
</comment>
<evidence type="ECO:0000313" key="9">
    <source>
        <dbReference type="Proteomes" id="UP000319432"/>
    </source>
</evidence>
<dbReference type="GO" id="GO:0005886">
    <property type="term" value="C:plasma membrane"/>
    <property type="evidence" value="ECO:0007669"/>
    <property type="project" value="UniProtKB-SubCell"/>
</dbReference>
<dbReference type="Pfam" id="PF07870">
    <property type="entry name" value="DUF1657"/>
    <property type="match status" value="1"/>
</dbReference>
<evidence type="ECO:0000256" key="1">
    <source>
        <dbReference type="ARBA" id="ARBA00004651"/>
    </source>
</evidence>
<evidence type="ECO:0000256" key="5">
    <source>
        <dbReference type="ARBA" id="ARBA00022989"/>
    </source>
</evidence>
<evidence type="ECO:0000313" key="8">
    <source>
        <dbReference type="EMBL" id="QDX93481.1"/>
    </source>
</evidence>
<feature type="domain" description="YetF C-terminal" evidence="7">
    <location>
        <begin position="82"/>
        <end position="214"/>
    </location>
</feature>
<evidence type="ECO:0000256" key="4">
    <source>
        <dbReference type="ARBA" id="ARBA00022692"/>
    </source>
</evidence>
<reference evidence="8 9" key="1">
    <citation type="submission" date="2018-11" db="EMBL/GenBank/DDBJ databases">
        <title>Phylogenetic determinants of toxin gene distribution in genomes of Brevibacillus laterosporus.</title>
        <authorList>
            <person name="Glare T.R."/>
            <person name="Durrant A."/>
            <person name="Berry C."/>
            <person name="Palma L."/>
            <person name="Ormskirk M."/>
            <person name="Cox M.O."/>
        </authorList>
    </citation>
    <scope>NUCLEOTIDE SEQUENCE [LARGE SCALE GENOMIC DNA]</scope>
    <source>
        <strain evidence="8 9">1821L</strain>
    </source>
</reference>
<protein>
    <submittedName>
        <fullName evidence="8">DUF421 domain-containing protein</fullName>
    </submittedName>
</protein>
<dbReference type="Gene3D" id="3.30.240.20">
    <property type="entry name" value="bsu07140 like domains"/>
    <property type="match status" value="2"/>
</dbReference>
<keyword evidence="3" id="KW-1003">Cell membrane</keyword>
<proteinExistence type="inferred from homology"/>
<dbReference type="Pfam" id="PF04239">
    <property type="entry name" value="DUF421"/>
    <property type="match status" value="1"/>
</dbReference>
<keyword evidence="9" id="KW-1185">Reference proteome</keyword>
<name>A0A502ITH8_BRELA</name>
<evidence type="ECO:0000259" key="7">
    <source>
        <dbReference type="Pfam" id="PF04239"/>
    </source>
</evidence>
<sequence>MAGIWEVFLRSFFTLFSLLFLTRLMGKRQIAQATFFEYIVGVTIGSIAGVISTDVEDNFINGFVSMLIWALVPFLLSYLSVKSKIVNDLIEGNARVLIKNGKIMEENLKKENYSGEELLEQLRLKNIFSVAEVEFAALEQNGHVSVLLKKENQPLTQKDLNIKPAPIKEPQTVILDGNILLEPLANTGLSKRWLFMTLNKLGIPVDNVYMGQVDSYGQLHVDLYDDQITVPIPQEKPLTLSILKKCQADLETFTLETKNKLAKQEYEQSAKHLKQIVDNVKPFLQS</sequence>
<evidence type="ECO:0000256" key="6">
    <source>
        <dbReference type="ARBA" id="ARBA00023136"/>
    </source>
</evidence>
<keyword evidence="5" id="KW-1133">Transmembrane helix</keyword>
<dbReference type="AlphaFoldDB" id="A0A502ITH8"/>
<evidence type="ECO:0000256" key="3">
    <source>
        <dbReference type="ARBA" id="ARBA00022475"/>
    </source>
</evidence>
<organism evidence="8 9">
    <name type="scientific">Brevibacillus laterosporus</name>
    <name type="common">Bacillus laterosporus</name>
    <dbReference type="NCBI Taxonomy" id="1465"/>
    <lineage>
        <taxon>Bacteria</taxon>
        <taxon>Bacillati</taxon>
        <taxon>Bacillota</taxon>
        <taxon>Bacilli</taxon>
        <taxon>Bacillales</taxon>
        <taxon>Paenibacillaceae</taxon>
        <taxon>Brevibacillus</taxon>
    </lineage>
</organism>
<dbReference type="OrthoDB" id="9778331at2"/>
<dbReference type="EMBL" id="CP033464">
    <property type="protein sequence ID" value="QDX93481.1"/>
    <property type="molecule type" value="Genomic_DNA"/>
</dbReference>
<gene>
    <name evidence="8" type="ORF">EEL30_15000</name>
</gene>
<dbReference type="Proteomes" id="UP000319432">
    <property type="component" value="Chromosome"/>
</dbReference>
<dbReference type="InterPro" id="IPR023090">
    <property type="entry name" value="UPF0702_alpha/beta_dom_sf"/>
</dbReference>
<evidence type="ECO:0000256" key="2">
    <source>
        <dbReference type="ARBA" id="ARBA00006448"/>
    </source>
</evidence>
<dbReference type="InterPro" id="IPR007353">
    <property type="entry name" value="DUF421"/>
</dbReference>
<dbReference type="InterPro" id="IPR012452">
    <property type="entry name" value="DUF1657"/>
</dbReference>
<keyword evidence="4" id="KW-0812">Transmembrane</keyword>
<comment type="similarity">
    <text evidence="2">Belongs to the UPF0702 family.</text>
</comment>
<keyword evidence="6" id="KW-0472">Membrane</keyword>